<evidence type="ECO:0000256" key="1">
    <source>
        <dbReference type="ARBA" id="ARBA00006484"/>
    </source>
</evidence>
<dbReference type="PROSITE" id="PS00061">
    <property type="entry name" value="ADH_SHORT"/>
    <property type="match status" value="2"/>
</dbReference>
<dbReference type="PANTHER" id="PTHR43490">
    <property type="entry name" value="(+)-NEOMENTHOL DEHYDROGENASE"/>
    <property type="match status" value="1"/>
</dbReference>
<sequence>MAEETNSTTPAAKRYAVVTGANRGIGLEICRQLASNGIAVVLTARDEKRGIQAVENLKGSGFSDVVFHQLDVMNPSSIDSLEDFIRTHIGKLDILVNNAGINGIMLGIDAIRALKTAADELNGEKIKWKEISRQTYELAEECLKTNYYGTKIVTEALIPLLQLSNSPRIVNVSSGIVKSQKICNEKAREVLSDVDGLTEERVDEMLNEFLKDFKENSLETKGWPAGVSGYTVSKVAVNAYTRILAKKFPTFCINCVCPGHVKTDMTCKTGYLTAEEGAESPVRCAVVTGANKGIGLEICRQLASNGIMVVLTARDEKRGIQTVENLKGISGVILDADAIGALKTADGEKIYNEKAKEVLSDVDGLTEERVDEMLNEFLKDYKENSLETKGWPASLSGYTVSKVAMNAYTTILAKKFPTFCINCVCPGFVKTDINCKSGYLTVEEGAESPVRCAVVTGANKGIGLEICRQLASNGIMVVLTARDEKRGIEAVENLRGSGFYDVVFHQLDVMDPTSISSLKDFIKTHFGKLDILVNNAGIVGLLLDADAIGALKTADDELKAGTINWKDVSTETYELAEECLKTNYYGTKKVTEALIPFLQLSNSARIVNVSSGAVKSQKIYNEKAKEVLSDVDGLTEERVDEMLNEFLKDYKENSLETKGWPAILSGYILSKVAMNAYTRILAKKFPTFCINCVCPGFVKTDINCKSGYLTVEEGAESPVRLALLPDGGPSGLFFMRKEVASYD</sequence>
<evidence type="ECO:0000313" key="5">
    <source>
        <dbReference type="Proteomes" id="UP000655225"/>
    </source>
</evidence>
<accession>A0A834ZV62</accession>
<dbReference type="OrthoDB" id="1933717at2759"/>
<dbReference type="Pfam" id="PF00106">
    <property type="entry name" value="adh_short"/>
    <property type="match status" value="3"/>
</dbReference>
<dbReference type="PANTHER" id="PTHR43490:SF98">
    <property type="entry name" value="OS02G0640600 PROTEIN"/>
    <property type="match status" value="1"/>
</dbReference>
<evidence type="ECO:0000313" key="4">
    <source>
        <dbReference type="EMBL" id="KAF8412290.1"/>
    </source>
</evidence>
<dbReference type="InterPro" id="IPR002347">
    <property type="entry name" value="SDR_fam"/>
</dbReference>
<dbReference type="InterPro" id="IPR020904">
    <property type="entry name" value="Sc_DH/Rdtase_CS"/>
</dbReference>
<evidence type="ECO:0000256" key="3">
    <source>
        <dbReference type="ARBA" id="ARBA00023002"/>
    </source>
</evidence>
<dbReference type="EMBL" id="JABCRI010000001">
    <property type="protein sequence ID" value="KAF8412290.1"/>
    <property type="molecule type" value="Genomic_DNA"/>
</dbReference>
<comment type="caution">
    <text evidence="4">The sequence shown here is derived from an EMBL/GenBank/DDBJ whole genome shotgun (WGS) entry which is preliminary data.</text>
</comment>
<reference evidence="4 5" key="1">
    <citation type="submission" date="2020-04" db="EMBL/GenBank/DDBJ databases">
        <title>Plant Genome Project.</title>
        <authorList>
            <person name="Zhang R.-G."/>
        </authorList>
    </citation>
    <scope>NUCLEOTIDE SEQUENCE [LARGE SCALE GENOMIC DNA]</scope>
    <source>
        <strain evidence="4">YNK0</strain>
        <tissue evidence="4">Leaf</tissue>
    </source>
</reference>
<dbReference type="InterPro" id="IPR036291">
    <property type="entry name" value="NAD(P)-bd_dom_sf"/>
</dbReference>
<dbReference type="InterPro" id="IPR045313">
    <property type="entry name" value="CBR1-like"/>
</dbReference>
<dbReference type="SUPFAM" id="SSF51735">
    <property type="entry name" value="NAD(P)-binding Rossmann-fold domains"/>
    <property type="match status" value="3"/>
</dbReference>
<gene>
    <name evidence="4" type="ORF">HHK36_000251</name>
</gene>
<protein>
    <submittedName>
        <fullName evidence="4">Uncharacterized protein</fullName>
    </submittedName>
</protein>
<proteinExistence type="inferred from homology"/>
<keyword evidence="5" id="KW-1185">Reference proteome</keyword>
<dbReference type="CDD" id="cd05324">
    <property type="entry name" value="carb_red_PTCR-like_SDR_c"/>
    <property type="match status" value="2"/>
</dbReference>
<keyword evidence="3" id="KW-0560">Oxidoreductase</keyword>
<organism evidence="4 5">
    <name type="scientific">Tetracentron sinense</name>
    <name type="common">Spur-leaf</name>
    <dbReference type="NCBI Taxonomy" id="13715"/>
    <lineage>
        <taxon>Eukaryota</taxon>
        <taxon>Viridiplantae</taxon>
        <taxon>Streptophyta</taxon>
        <taxon>Embryophyta</taxon>
        <taxon>Tracheophyta</taxon>
        <taxon>Spermatophyta</taxon>
        <taxon>Magnoliopsida</taxon>
        <taxon>Trochodendrales</taxon>
        <taxon>Trochodendraceae</taxon>
        <taxon>Tetracentron</taxon>
    </lineage>
</organism>
<dbReference type="OMA" id="CNAIFPL"/>
<dbReference type="PRINTS" id="PR00080">
    <property type="entry name" value="SDRFAMILY"/>
</dbReference>
<dbReference type="FunFam" id="3.40.50.720:FF:000312">
    <property type="entry name" value="(+)-neomenthol dehydrogenase"/>
    <property type="match status" value="2"/>
</dbReference>
<name>A0A834ZV62_TETSI</name>
<comment type="similarity">
    <text evidence="1">Belongs to the short-chain dehydrogenases/reductases (SDR) family.</text>
</comment>
<dbReference type="Proteomes" id="UP000655225">
    <property type="component" value="Unassembled WGS sequence"/>
</dbReference>
<dbReference type="GO" id="GO:0016020">
    <property type="term" value="C:membrane"/>
    <property type="evidence" value="ECO:0007669"/>
    <property type="project" value="TreeGrafter"/>
</dbReference>
<keyword evidence="2" id="KW-0521">NADP</keyword>
<dbReference type="GO" id="GO:0016616">
    <property type="term" value="F:oxidoreductase activity, acting on the CH-OH group of donors, NAD or NADP as acceptor"/>
    <property type="evidence" value="ECO:0007669"/>
    <property type="project" value="InterPro"/>
</dbReference>
<dbReference type="AlphaFoldDB" id="A0A834ZV62"/>
<evidence type="ECO:0000256" key="2">
    <source>
        <dbReference type="ARBA" id="ARBA00022857"/>
    </source>
</evidence>
<dbReference type="PRINTS" id="PR00081">
    <property type="entry name" value="GDHRDH"/>
</dbReference>
<dbReference type="Gene3D" id="3.40.50.720">
    <property type="entry name" value="NAD(P)-binding Rossmann-like Domain"/>
    <property type="match status" value="4"/>
</dbReference>